<keyword evidence="3" id="KW-1185">Reference proteome</keyword>
<gene>
    <name evidence="2" type="ORF">IFO71_06305</name>
</gene>
<dbReference type="GO" id="GO:0047989">
    <property type="term" value="F:hydroxybutyrate-dimer hydrolase activity"/>
    <property type="evidence" value="ECO:0007669"/>
    <property type="project" value="InterPro"/>
</dbReference>
<dbReference type="Gene3D" id="3.40.50.1820">
    <property type="entry name" value="alpha/beta hydrolase"/>
    <property type="match status" value="1"/>
</dbReference>
<evidence type="ECO:0000256" key="1">
    <source>
        <dbReference type="ARBA" id="ARBA00022801"/>
    </source>
</evidence>
<organism evidence="2 3">
    <name type="scientific">Pseudomarimonas arenosa</name>
    <dbReference type="NCBI Taxonomy" id="2774145"/>
    <lineage>
        <taxon>Bacteria</taxon>
        <taxon>Pseudomonadati</taxon>
        <taxon>Pseudomonadota</taxon>
        <taxon>Gammaproteobacteria</taxon>
        <taxon>Lysobacterales</taxon>
        <taxon>Lysobacteraceae</taxon>
        <taxon>Pseudomarimonas</taxon>
    </lineage>
</organism>
<dbReference type="SUPFAM" id="SSF53474">
    <property type="entry name" value="alpha/beta-Hydrolases"/>
    <property type="match status" value="1"/>
</dbReference>
<name>A0AAW3ZM23_9GAMM</name>
<dbReference type="Pfam" id="PF10605">
    <property type="entry name" value="3HBOH"/>
    <property type="match status" value="1"/>
</dbReference>
<proteinExistence type="predicted"/>
<dbReference type="GO" id="GO:0019605">
    <property type="term" value="P:butyrate metabolic process"/>
    <property type="evidence" value="ECO:0007669"/>
    <property type="project" value="InterPro"/>
</dbReference>
<comment type="caution">
    <text evidence="2">The sequence shown here is derived from an EMBL/GenBank/DDBJ whole genome shotgun (WGS) entry which is preliminary data.</text>
</comment>
<dbReference type="InterPro" id="IPR029058">
    <property type="entry name" value="AB_hydrolase_fold"/>
</dbReference>
<dbReference type="GO" id="GO:0005615">
    <property type="term" value="C:extracellular space"/>
    <property type="evidence" value="ECO:0007669"/>
    <property type="project" value="InterPro"/>
</dbReference>
<dbReference type="Proteomes" id="UP000613768">
    <property type="component" value="Unassembled WGS sequence"/>
</dbReference>
<dbReference type="EMBL" id="JACYTR010000008">
    <property type="protein sequence ID" value="MBD8525351.1"/>
    <property type="molecule type" value="Genomic_DNA"/>
</dbReference>
<evidence type="ECO:0000313" key="3">
    <source>
        <dbReference type="Proteomes" id="UP000613768"/>
    </source>
</evidence>
<dbReference type="AlphaFoldDB" id="A0AAW3ZM23"/>
<accession>A0AAW3ZM23</accession>
<protein>
    <submittedName>
        <fullName evidence="2">Uncharacterized protein</fullName>
    </submittedName>
</protein>
<evidence type="ECO:0000313" key="2">
    <source>
        <dbReference type="EMBL" id="MBD8525351.1"/>
    </source>
</evidence>
<dbReference type="InterPro" id="IPR016582">
    <property type="entry name" value="OHBut_olig_hydro_put"/>
</dbReference>
<keyword evidence="1" id="KW-0378">Hydrolase</keyword>
<sequence>MADRTDTALIAFQQRLYDDTNDLLSAGLGLEGLQRRLPAPEEIPAADELRRRAIWHNWNGIACLSRDPLLWREVFARPVPGREWHALLRPPGAEQPHRVMLQVPTSFDPRFPRLLALASSGSRGIFGSQALAAWGLSRGYAVVNTDKACGTDWFDCDALTAPGLDGVPTDDPRLRAFNPTGQGKAGEVWIKHAHSSEHPESRWGACVSQAVRQAWAWLSEQHEGIGRNRLTLAAGLSNGGAAVLRAAADPAIDGVVAAAPNVYVRGGGRSFFHYAQEAALWMPLAQADRRLRDVPTPLPFDQVKQMAEQHYQALREAGLLDGESFNQACRSALRRLRRSGWTQAGLGAARLSTAFDFWFAAMQAYTPALARLGTSAHPLGAHYCGQTESSSPAGLIRALRWSDGAGIVPGADVMIKHSLSAAERLRRVNSLLSGGLRSELLRGMAATHCPPAPLDKPIYILHGVDDGLIPAPFSSQPYVRRARSMGANVESWLLPRRPHFDAFLGLPGYGEHREALLPQVYRALDDLARRFGSRSS</sequence>
<dbReference type="RefSeq" id="WP_192028692.1">
    <property type="nucleotide sequence ID" value="NZ_JACYTR010000008.1"/>
</dbReference>
<reference evidence="2 3" key="1">
    <citation type="submission" date="2020-09" db="EMBL/GenBank/DDBJ databases">
        <title>Pseudoxanthomonas sp. CAU 1598 isolated from sand of Yaerae Beach.</title>
        <authorList>
            <person name="Kim W."/>
        </authorList>
    </citation>
    <scope>NUCLEOTIDE SEQUENCE [LARGE SCALE GENOMIC DNA]</scope>
    <source>
        <strain evidence="2 3">CAU 1598</strain>
    </source>
</reference>